<dbReference type="OrthoDB" id="2011645at2759"/>
<evidence type="ECO:0000313" key="8">
    <source>
        <dbReference type="Proteomes" id="UP000257109"/>
    </source>
</evidence>
<sequence length="166" mass="18270">YLLINQPPIKGVGPHSSIIKPWFSTNPHTYHFLFAFLIVCVSSIQQLKEMGLGRGSAMVLLLCFLVLHSEMVRAATYTVGGTGGWTFNTVGWPSGKRFRAVFNYNPAIHNVVVVNKAGYNTCKTPIGAKVYRSGKDQIKIVKGQNYFICNYVGHCESGMKIAINAA</sequence>
<dbReference type="SUPFAM" id="SSF49503">
    <property type="entry name" value="Cupredoxins"/>
    <property type="match status" value="1"/>
</dbReference>
<dbReference type="CDD" id="cd11013">
    <property type="entry name" value="Plantacyanin"/>
    <property type="match status" value="1"/>
</dbReference>
<dbReference type="Pfam" id="PF02298">
    <property type="entry name" value="Cu_bind_like"/>
    <property type="match status" value="1"/>
</dbReference>
<dbReference type="PROSITE" id="PS51485">
    <property type="entry name" value="PHYTOCYANIN"/>
    <property type="match status" value="1"/>
</dbReference>
<feature type="domain" description="Phytocyanin" evidence="6">
    <location>
        <begin position="75"/>
        <end position="166"/>
    </location>
</feature>
<accession>A0A371GYK6</accession>
<proteinExistence type="predicted"/>
<dbReference type="GO" id="GO:0005886">
    <property type="term" value="C:plasma membrane"/>
    <property type="evidence" value="ECO:0007669"/>
    <property type="project" value="TreeGrafter"/>
</dbReference>
<comment type="caution">
    <text evidence="7">The sequence shown here is derived from an EMBL/GenBank/DDBJ whole genome shotgun (WGS) entry which is preliminary data.</text>
</comment>
<organism evidence="7 8">
    <name type="scientific">Mucuna pruriens</name>
    <name type="common">Velvet bean</name>
    <name type="synonym">Dolichos pruriens</name>
    <dbReference type="NCBI Taxonomy" id="157652"/>
    <lineage>
        <taxon>Eukaryota</taxon>
        <taxon>Viridiplantae</taxon>
        <taxon>Streptophyta</taxon>
        <taxon>Embryophyta</taxon>
        <taxon>Tracheophyta</taxon>
        <taxon>Spermatophyta</taxon>
        <taxon>Magnoliopsida</taxon>
        <taxon>eudicotyledons</taxon>
        <taxon>Gunneridae</taxon>
        <taxon>Pentapetalae</taxon>
        <taxon>rosids</taxon>
        <taxon>fabids</taxon>
        <taxon>Fabales</taxon>
        <taxon>Fabaceae</taxon>
        <taxon>Papilionoideae</taxon>
        <taxon>50 kb inversion clade</taxon>
        <taxon>NPAAA clade</taxon>
        <taxon>indigoferoid/millettioid clade</taxon>
        <taxon>Phaseoleae</taxon>
        <taxon>Mucuna</taxon>
    </lineage>
</organism>
<dbReference type="InterPro" id="IPR041844">
    <property type="entry name" value="Plantacyanin"/>
</dbReference>
<dbReference type="FunFam" id="2.60.40.420:FF:000013">
    <property type="entry name" value="basic blue protein-like"/>
    <property type="match status" value="1"/>
</dbReference>
<dbReference type="InterPro" id="IPR039391">
    <property type="entry name" value="Phytocyanin-like"/>
</dbReference>
<protein>
    <recommendedName>
        <fullName evidence="4">Basic blue protein</fullName>
    </recommendedName>
    <alternativeName>
        <fullName evidence="5">Plantacyanin</fullName>
    </alternativeName>
</protein>
<keyword evidence="2" id="KW-0186">Copper</keyword>
<dbReference type="Gene3D" id="2.60.40.420">
    <property type="entry name" value="Cupredoxins - blue copper proteins"/>
    <property type="match status" value="1"/>
</dbReference>
<dbReference type="InterPro" id="IPR008972">
    <property type="entry name" value="Cupredoxin"/>
</dbReference>
<evidence type="ECO:0000259" key="6">
    <source>
        <dbReference type="PROSITE" id="PS51485"/>
    </source>
</evidence>
<dbReference type="PANTHER" id="PTHR33021:SF515">
    <property type="entry name" value="BASIC BLUE-LIKE PROTEIN"/>
    <property type="match status" value="1"/>
</dbReference>
<keyword evidence="1" id="KW-0479">Metal-binding</keyword>
<dbReference type="EMBL" id="QJKJ01004080">
    <property type="protein sequence ID" value="RDX95652.1"/>
    <property type="molecule type" value="Genomic_DNA"/>
</dbReference>
<evidence type="ECO:0000256" key="2">
    <source>
        <dbReference type="ARBA" id="ARBA00023008"/>
    </source>
</evidence>
<evidence type="ECO:0000313" key="7">
    <source>
        <dbReference type="EMBL" id="RDX95652.1"/>
    </source>
</evidence>
<dbReference type="Proteomes" id="UP000257109">
    <property type="component" value="Unassembled WGS sequence"/>
</dbReference>
<dbReference type="InterPro" id="IPR003245">
    <property type="entry name" value="Phytocyanin_dom"/>
</dbReference>
<evidence type="ECO:0000256" key="5">
    <source>
        <dbReference type="ARBA" id="ARBA00082491"/>
    </source>
</evidence>
<evidence type="ECO:0000256" key="3">
    <source>
        <dbReference type="ARBA" id="ARBA00023157"/>
    </source>
</evidence>
<dbReference type="GO" id="GO:0046872">
    <property type="term" value="F:metal ion binding"/>
    <property type="evidence" value="ECO:0007669"/>
    <property type="project" value="UniProtKB-KW"/>
</dbReference>
<evidence type="ECO:0000256" key="1">
    <source>
        <dbReference type="ARBA" id="ARBA00022723"/>
    </source>
</evidence>
<dbReference type="GO" id="GO:0009055">
    <property type="term" value="F:electron transfer activity"/>
    <property type="evidence" value="ECO:0007669"/>
    <property type="project" value="InterPro"/>
</dbReference>
<name>A0A371GYK6_MUCPR</name>
<dbReference type="AlphaFoldDB" id="A0A371GYK6"/>
<dbReference type="PANTHER" id="PTHR33021">
    <property type="entry name" value="BLUE COPPER PROTEIN"/>
    <property type="match status" value="1"/>
</dbReference>
<reference evidence="7" key="1">
    <citation type="submission" date="2018-05" db="EMBL/GenBank/DDBJ databases">
        <title>Draft genome of Mucuna pruriens seed.</title>
        <authorList>
            <person name="Nnadi N.E."/>
            <person name="Vos R."/>
            <person name="Hasami M.H."/>
            <person name="Devisetty U.K."/>
            <person name="Aguiy J.C."/>
        </authorList>
    </citation>
    <scope>NUCLEOTIDE SEQUENCE [LARGE SCALE GENOMIC DNA]</scope>
    <source>
        <strain evidence="7">JCA_2017</strain>
    </source>
</reference>
<gene>
    <name evidence="7" type="primary">ARPN</name>
    <name evidence="7" type="ORF">CR513_21800</name>
</gene>
<keyword evidence="8" id="KW-1185">Reference proteome</keyword>
<feature type="non-terminal residue" evidence="7">
    <location>
        <position position="1"/>
    </location>
</feature>
<keyword evidence="3" id="KW-1015">Disulfide bond</keyword>
<evidence type="ECO:0000256" key="4">
    <source>
        <dbReference type="ARBA" id="ARBA00071970"/>
    </source>
</evidence>
<dbReference type="STRING" id="157652.A0A371GYK6"/>